<dbReference type="STRING" id="112268.A0A182WNH4"/>
<feature type="region of interest" description="Disordered" evidence="1">
    <location>
        <begin position="233"/>
        <end position="274"/>
    </location>
</feature>
<accession>A0A182WNH4</accession>
<feature type="compositionally biased region" description="Polar residues" evidence="1">
    <location>
        <begin position="174"/>
        <end position="187"/>
    </location>
</feature>
<dbReference type="GO" id="GO:0003682">
    <property type="term" value="F:chromatin binding"/>
    <property type="evidence" value="ECO:0007669"/>
    <property type="project" value="TreeGrafter"/>
</dbReference>
<organism evidence="3 4">
    <name type="scientific">Anopheles minimus</name>
    <dbReference type="NCBI Taxonomy" id="112268"/>
    <lineage>
        <taxon>Eukaryota</taxon>
        <taxon>Metazoa</taxon>
        <taxon>Ecdysozoa</taxon>
        <taxon>Arthropoda</taxon>
        <taxon>Hexapoda</taxon>
        <taxon>Insecta</taxon>
        <taxon>Pterygota</taxon>
        <taxon>Neoptera</taxon>
        <taxon>Endopterygota</taxon>
        <taxon>Diptera</taxon>
        <taxon>Nematocera</taxon>
        <taxon>Culicoidea</taxon>
        <taxon>Culicidae</taxon>
        <taxon>Anophelinae</taxon>
        <taxon>Anopheles</taxon>
    </lineage>
</organism>
<dbReference type="InterPro" id="IPR032739">
    <property type="entry name" value="MRNIP"/>
</dbReference>
<evidence type="ECO:0000259" key="2">
    <source>
        <dbReference type="Pfam" id="PF15749"/>
    </source>
</evidence>
<proteinExistence type="predicted"/>
<evidence type="ECO:0000313" key="4">
    <source>
        <dbReference type="Proteomes" id="UP000075920"/>
    </source>
</evidence>
<name>A0A182WNH4_9DIPT</name>
<dbReference type="PANTHER" id="PTHR15863:SF2">
    <property type="entry name" value="MRN COMPLEX-INTERACTING PROTEIN"/>
    <property type="match status" value="1"/>
</dbReference>
<evidence type="ECO:0000313" key="3">
    <source>
        <dbReference type="EnsemblMetazoa" id="AMIN014263-PA"/>
    </source>
</evidence>
<reference evidence="4" key="1">
    <citation type="submission" date="2013-03" db="EMBL/GenBank/DDBJ databases">
        <title>The Genome Sequence of Anopheles minimus MINIMUS1.</title>
        <authorList>
            <consortium name="The Broad Institute Genomics Platform"/>
            <person name="Neafsey D.E."/>
            <person name="Walton C."/>
            <person name="Walker B."/>
            <person name="Young S.K."/>
            <person name="Zeng Q."/>
            <person name="Gargeya S."/>
            <person name="Fitzgerald M."/>
            <person name="Haas B."/>
            <person name="Abouelleil A."/>
            <person name="Allen A.W."/>
            <person name="Alvarado L."/>
            <person name="Arachchi H.M."/>
            <person name="Berlin A.M."/>
            <person name="Chapman S.B."/>
            <person name="Gainer-Dewar J."/>
            <person name="Goldberg J."/>
            <person name="Griggs A."/>
            <person name="Gujja S."/>
            <person name="Hansen M."/>
            <person name="Howarth C."/>
            <person name="Imamovic A."/>
            <person name="Ireland A."/>
            <person name="Larimer J."/>
            <person name="McCowan C."/>
            <person name="Murphy C."/>
            <person name="Pearson M."/>
            <person name="Poon T.W."/>
            <person name="Priest M."/>
            <person name="Roberts A."/>
            <person name="Saif S."/>
            <person name="Shea T."/>
            <person name="Sisk P."/>
            <person name="Sykes S."/>
            <person name="Wortman J."/>
            <person name="Nusbaum C."/>
            <person name="Birren B."/>
        </authorList>
    </citation>
    <scope>NUCLEOTIDE SEQUENCE [LARGE SCALE GENOMIC DNA]</scope>
    <source>
        <strain evidence="4">MINIMUS1</strain>
    </source>
</reference>
<dbReference type="AlphaFoldDB" id="A0A182WNH4"/>
<dbReference type="EnsemblMetazoa" id="AMIN014263-RA">
    <property type="protein sequence ID" value="AMIN014263-PA"/>
    <property type="gene ID" value="AMIN014263"/>
</dbReference>
<sequence length="352" mass="39530">MPQELRVVRCFQCLKYQVDIVKKANKWVCKLCGVKQSLAREFFRGSGKDCRSMVQQLSIRNLEIDQQEAEVTKLVLENKIQIPEPPVETASVSTITETNRASHGPSKWETFLTKESNDDLSDAVCSSESFESVSSTTFDRERINNPATGARDCNNRRMNREDLWDYEEQRFPNVNNEPLSRSNSATGQKKPAFNPVRSASKVTHNTFFQNANAEKRAYSAGNDTMGLSSFHRKENLSSRTFQKPTKNISQANIPQKPSTSEVASSSKSYKPPEMPCKRKFADVFATPMMNFGKRTVVERGLPPAASAESLGSANDTEPQSKAKPASVSSKWVKYLPEDDVTNENTDNNFIIF</sequence>
<dbReference type="Pfam" id="PF15749">
    <property type="entry name" value="MRNIP"/>
    <property type="match status" value="1"/>
</dbReference>
<dbReference type="Proteomes" id="UP000075920">
    <property type="component" value="Unassembled WGS sequence"/>
</dbReference>
<feature type="region of interest" description="Disordered" evidence="1">
    <location>
        <begin position="302"/>
        <end position="328"/>
    </location>
</feature>
<feature type="compositionally biased region" description="Polar residues" evidence="1">
    <location>
        <begin position="237"/>
        <end position="268"/>
    </location>
</feature>
<dbReference type="VEuPathDB" id="VectorBase:AMIN014263"/>
<dbReference type="GO" id="GO:0005634">
    <property type="term" value="C:nucleus"/>
    <property type="evidence" value="ECO:0007669"/>
    <property type="project" value="TreeGrafter"/>
</dbReference>
<feature type="compositionally biased region" description="Polar residues" evidence="1">
    <location>
        <begin position="309"/>
        <end position="319"/>
    </location>
</feature>
<evidence type="ECO:0000256" key="1">
    <source>
        <dbReference type="SAM" id="MobiDB-lite"/>
    </source>
</evidence>
<dbReference type="GO" id="GO:0007095">
    <property type="term" value="P:mitotic G2 DNA damage checkpoint signaling"/>
    <property type="evidence" value="ECO:0007669"/>
    <property type="project" value="TreeGrafter"/>
</dbReference>
<dbReference type="InterPro" id="IPR049472">
    <property type="entry name" value="MRNIP_N"/>
</dbReference>
<reference evidence="3" key="2">
    <citation type="submission" date="2020-05" db="UniProtKB">
        <authorList>
            <consortium name="EnsemblMetazoa"/>
        </authorList>
    </citation>
    <scope>IDENTIFICATION</scope>
    <source>
        <strain evidence="3">MINIMUS1</strain>
    </source>
</reference>
<feature type="domain" description="MRN complex-interacting protein N-terminal" evidence="2">
    <location>
        <begin position="7"/>
        <end position="111"/>
    </location>
</feature>
<dbReference type="PANTHER" id="PTHR15863">
    <property type="entry name" value="MRN COMPLEX-INTERACTING PROTEIN"/>
    <property type="match status" value="1"/>
</dbReference>
<feature type="region of interest" description="Disordered" evidence="1">
    <location>
        <begin position="174"/>
        <end position="193"/>
    </location>
</feature>
<protein>
    <recommendedName>
        <fullName evidence="2">MRN complex-interacting protein N-terminal domain-containing protein</fullName>
    </recommendedName>
</protein>
<keyword evidence="4" id="KW-1185">Reference proteome</keyword>